<dbReference type="GO" id="GO:0046428">
    <property type="term" value="F:1,4-dihydroxy-2-naphthoate polyprenyltransferase activity"/>
    <property type="evidence" value="ECO:0007669"/>
    <property type="project" value="UniProtKB-EC"/>
</dbReference>
<organism evidence="1 2">
    <name type="scientific">Kingella kingae</name>
    <dbReference type="NCBI Taxonomy" id="504"/>
    <lineage>
        <taxon>Bacteria</taxon>
        <taxon>Pseudomonadati</taxon>
        <taxon>Pseudomonadota</taxon>
        <taxon>Betaproteobacteria</taxon>
        <taxon>Neisseriales</taxon>
        <taxon>Neisseriaceae</taxon>
        <taxon>Kingella</taxon>
    </lineage>
</organism>
<keyword evidence="1" id="KW-0808">Transferase</keyword>
<dbReference type="GeneID" id="97007827"/>
<dbReference type="EMBL" id="LS483426">
    <property type="protein sequence ID" value="SQH25678.1"/>
    <property type="molecule type" value="Genomic_DNA"/>
</dbReference>
<dbReference type="AlphaFoldDB" id="A0AAX2J6N2"/>
<reference evidence="1 2" key="1">
    <citation type="submission" date="2018-06" db="EMBL/GenBank/DDBJ databases">
        <authorList>
            <consortium name="Pathogen Informatics"/>
            <person name="Doyle S."/>
        </authorList>
    </citation>
    <scope>NUCLEOTIDE SEQUENCE [LARGE SCALE GENOMIC DNA]</scope>
    <source>
        <strain evidence="1 2">NCTC10529</strain>
    </source>
</reference>
<evidence type="ECO:0000313" key="1">
    <source>
        <dbReference type="EMBL" id="SQH25678.1"/>
    </source>
</evidence>
<dbReference type="EC" id="2.5.1.74" evidence="1"/>
<protein>
    <submittedName>
        <fullName evidence="1">1,4-dihydroxy-2-naphthoate octaprenyltransferase</fullName>
        <ecNumber evidence="1">2.5.1.74</ecNumber>
    </submittedName>
</protein>
<gene>
    <name evidence="1" type="primary">menA</name>
    <name evidence="1" type="ORF">NCTC10529_01886</name>
</gene>
<proteinExistence type="predicted"/>
<accession>A0AAX2J6N2</accession>
<dbReference type="Proteomes" id="UP000248598">
    <property type="component" value="Chromosome 1"/>
</dbReference>
<sequence length="109" mass="11971">MFKNLISLMRLRTLPLAVTTVITANSLAWHDADARVAVLVWVLLTVLLLQITSNIANDYADGIRGTDGEGLLKKFMFTDVSTGDVNNLKPVLNKVKTNTTVYADKGYDS</sequence>
<evidence type="ECO:0000313" key="2">
    <source>
        <dbReference type="Proteomes" id="UP000248598"/>
    </source>
</evidence>
<name>A0AAX2J6N2_KINKI</name>
<dbReference type="RefSeq" id="WP_003784983.1">
    <property type="nucleotide sequence ID" value="NZ_CP091518.1"/>
</dbReference>